<keyword evidence="4" id="KW-0812">Transmembrane</keyword>
<evidence type="ECO:0000256" key="2">
    <source>
        <dbReference type="ARBA" id="ARBA00022803"/>
    </source>
</evidence>
<protein>
    <submittedName>
        <fullName evidence="4">Transmembrane and TPR repeat-containing protein 4</fullName>
    </submittedName>
</protein>
<keyword evidence="5" id="KW-1185">Reference proteome</keyword>
<dbReference type="OrthoDB" id="19588at2759"/>
<evidence type="ECO:0000313" key="5">
    <source>
        <dbReference type="Proteomes" id="UP000054359"/>
    </source>
</evidence>
<dbReference type="PANTHER" id="PTHR44227:SF3">
    <property type="entry name" value="PROTEIN O-MANNOSYL-TRANSFERASE TMTC4"/>
    <property type="match status" value="1"/>
</dbReference>
<dbReference type="InterPro" id="IPR052346">
    <property type="entry name" value="O-mannosyl-transferase_TMTC"/>
</dbReference>
<reference evidence="4 5" key="1">
    <citation type="submission" date="2013-11" db="EMBL/GenBank/DDBJ databases">
        <title>Genome sequencing of Stegodyphus mimosarum.</title>
        <authorList>
            <person name="Bechsgaard J."/>
        </authorList>
    </citation>
    <scope>NUCLEOTIDE SEQUENCE [LARGE SCALE GENOMIC DNA]</scope>
</reference>
<keyword evidence="2 3" id="KW-0802">TPR repeat</keyword>
<dbReference type="STRING" id="407821.A0A087TLW5"/>
<dbReference type="GO" id="GO:0000030">
    <property type="term" value="F:mannosyltransferase activity"/>
    <property type="evidence" value="ECO:0007669"/>
    <property type="project" value="TreeGrafter"/>
</dbReference>
<accession>A0A087TLW5</accession>
<feature type="non-terminal residue" evidence="4">
    <location>
        <position position="101"/>
    </location>
</feature>
<dbReference type="Gene3D" id="1.25.40.10">
    <property type="entry name" value="Tetratricopeptide repeat domain"/>
    <property type="match status" value="1"/>
</dbReference>
<proteinExistence type="predicted"/>
<gene>
    <name evidence="4" type="ORF">X975_18931</name>
</gene>
<dbReference type="InterPro" id="IPR019734">
    <property type="entry name" value="TPR_rpt"/>
</dbReference>
<dbReference type="InterPro" id="IPR011990">
    <property type="entry name" value="TPR-like_helical_dom_sf"/>
</dbReference>
<dbReference type="EMBL" id="KK115818">
    <property type="protein sequence ID" value="KFM66104.1"/>
    <property type="molecule type" value="Genomic_DNA"/>
</dbReference>
<dbReference type="GO" id="GO:0030968">
    <property type="term" value="P:endoplasmic reticulum unfolded protein response"/>
    <property type="evidence" value="ECO:0007669"/>
    <property type="project" value="TreeGrafter"/>
</dbReference>
<dbReference type="PANTHER" id="PTHR44227">
    <property type="match status" value="1"/>
</dbReference>
<sequence>MKQLNALLGGNYHQSLQCCIFIMLTVFGIRCIQRSADWKNEETLFGSGLKVCPLNAKVHYNIAKNAADSGDRETAIRGYQEAIRLNPLYDQAMNNLANILK</sequence>
<feature type="repeat" description="TPR" evidence="3">
    <location>
        <begin position="56"/>
        <end position="89"/>
    </location>
</feature>
<keyword evidence="1" id="KW-0677">Repeat</keyword>
<dbReference type="Proteomes" id="UP000054359">
    <property type="component" value="Unassembled WGS sequence"/>
</dbReference>
<name>A0A087TLW5_STEMI</name>
<evidence type="ECO:0000256" key="3">
    <source>
        <dbReference type="PROSITE-ProRule" id="PRU00339"/>
    </source>
</evidence>
<keyword evidence="4" id="KW-0472">Membrane</keyword>
<evidence type="ECO:0000313" key="4">
    <source>
        <dbReference type="EMBL" id="KFM66104.1"/>
    </source>
</evidence>
<dbReference type="PROSITE" id="PS50005">
    <property type="entry name" value="TPR"/>
    <property type="match status" value="1"/>
</dbReference>
<dbReference type="GO" id="GO:0005783">
    <property type="term" value="C:endoplasmic reticulum"/>
    <property type="evidence" value="ECO:0007669"/>
    <property type="project" value="TreeGrafter"/>
</dbReference>
<organism evidence="4 5">
    <name type="scientific">Stegodyphus mimosarum</name>
    <name type="common">African social velvet spider</name>
    <dbReference type="NCBI Taxonomy" id="407821"/>
    <lineage>
        <taxon>Eukaryota</taxon>
        <taxon>Metazoa</taxon>
        <taxon>Ecdysozoa</taxon>
        <taxon>Arthropoda</taxon>
        <taxon>Chelicerata</taxon>
        <taxon>Arachnida</taxon>
        <taxon>Araneae</taxon>
        <taxon>Araneomorphae</taxon>
        <taxon>Entelegynae</taxon>
        <taxon>Eresoidea</taxon>
        <taxon>Eresidae</taxon>
        <taxon>Stegodyphus</taxon>
    </lineage>
</organism>
<dbReference type="SUPFAM" id="SSF48452">
    <property type="entry name" value="TPR-like"/>
    <property type="match status" value="1"/>
</dbReference>
<dbReference type="AlphaFoldDB" id="A0A087TLW5"/>
<evidence type="ECO:0000256" key="1">
    <source>
        <dbReference type="ARBA" id="ARBA00022737"/>
    </source>
</evidence>
<dbReference type="GO" id="GO:0035269">
    <property type="term" value="P:protein O-linked glycosylation via mannose"/>
    <property type="evidence" value="ECO:0007669"/>
    <property type="project" value="TreeGrafter"/>
</dbReference>